<dbReference type="Proteomes" id="UP000564677">
    <property type="component" value="Unassembled WGS sequence"/>
</dbReference>
<dbReference type="PROSITE" id="PS50110">
    <property type="entry name" value="RESPONSE_REGULATORY"/>
    <property type="match status" value="1"/>
</dbReference>
<dbReference type="InterPro" id="IPR050595">
    <property type="entry name" value="Bact_response_regulator"/>
</dbReference>
<evidence type="ECO:0000313" key="4">
    <source>
        <dbReference type="EMBL" id="NIJ63176.1"/>
    </source>
</evidence>
<feature type="modified residue" description="4-aspartylphosphate" evidence="2">
    <location>
        <position position="52"/>
    </location>
</feature>
<dbReference type="GO" id="GO:0000160">
    <property type="term" value="P:phosphorelay signal transduction system"/>
    <property type="evidence" value="ECO:0007669"/>
    <property type="project" value="InterPro"/>
</dbReference>
<feature type="domain" description="Response regulatory" evidence="3">
    <location>
        <begin position="3"/>
        <end position="117"/>
    </location>
</feature>
<dbReference type="InterPro" id="IPR011006">
    <property type="entry name" value="CheY-like_superfamily"/>
</dbReference>
<evidence type="ECO:0000313" key="5">
    <source>
        <dbReference type="Proteomes" id="UP000564677"/>
    </source>
</evidence>
<dbReference type="InterPro" id="IPR001789">
    <property type="entry name" value="Sig_transdc_resp-reg_receiver"/>
</dbReference>
<gene>
    <name evidence="4" type="ORF">FHR20_000107</name>
</gene>
<protein>
    <submittedName>
        <fullName evidence="4">Two-component system response regulator MtrA</fullName>
    </submittedName>
</protein>
<dbReference type="RefSeq" id="WP_167297762.1">
    <property type="nucleotide sequence ID" value="NZ_CP170557.1"/>
</dbReference>
<sequence>MARIIHVEADERVGAMVRRVLGEAGHMVEVIDHGILAFDTIAFRKPDLVILDHSLPGAQGLDILRALRRLPALGRTPILMLAARSGAGAEAMDAGASDHLVKPFTPELLARRVQAMLHGDVRA</sequence>
<dbReference type="SUPFAM" id="SSF52172">
    <property type="entry name" value="CheY-like"/>
    <property type="match status" value="1"/>
</dbReference>
<dbReference type="PANTHER" id="PTHR44591">
    <property type="entry name" value="STRESS RESPONSE REGULATOR PROTEIN 1"/>
    <property type="match status" value="1"/>
</dbReference>
<evidence type="ECO:0000256" key="2">
    <source>
        <dbReference type="PROSITE-ProRule" id="PRU00169"/>
    </source>
</evidence>
<keyword evidence="1 2" id="KW-0597">Phosphoprotein</keyword>
<keyword evidence="5" id="KW-1185">Reference proteome</keyword>
<reference evidence="4 5" key="1">
    <citation type="submission" date="2020-03" db="EMBL/GenBank/DDBJ databases">
        <title>Genomic Encyclopedia of Type Strains, Phase IV (KMG-IV): sequencing the most valuable type-strain genomes for metagenomic binning, comparative biology and taxonomic classification.</title>
        <authorList>
            <person name="Goeker M."/>
        </authorList>
    </citation>
    <scope>NUCLEOTIDE SEQUENCE [LARGE SCALE GENOMIC DNA]</scope>
    <source>
        <strain evidence="4 5">DSM 4733</strain>
    </source>
</reference>
<dbReference type="SMART" id="SM00448">
    <property type="entry name" value="REC"/>
    <property type="match status" value="1"/>
</dbReference>
<dbReference type="AlphaFoldDB" id="A0A7X5ZTM5"/>
<dbReference type="Pfam" id="PF00072">
    <property type="entry name" value="Response_reg"/>
    <property type="match status" value="1"/>
</dbReference>
<comment type="caution">
    <text evidence="4">The sequence shown here is derived from an EMBL/GenBank/DDBJ whole genome shotgun (WGS) entry which is preliminary data.</text>
</comment>
<evidence type="ECO:0000259" key="3">
    <source>
        <dbReference type="PROSITE" id="PS50110"/>
    </source>
</evidence>
<proteinExistence type="predicted"/>
<dbReference type="Gene3D" id="3.40.50.2300">
    <property type="match status" value="1"/>
</dbReference>
<organism evidence="4 5">
    <name type="scientific">Sphingomonas leidyi</name>
    <dbReference type="NCBI Taxonomy" id="68569"/>
    <lineage>
        <taxon>Bacteria</taxon>
        <taxon>Pseudomonadati</taxon>
        <taxon>Pseudomonadota</taxon>
        <taxon>Alphaproteobacteria</taxon>
        <taxon>Sphingomonadales</taxon>
        <taxon>Sphingomonadaceae</taxon>
        <taxon>Sphingomonas</taxon>
    </lineage>
</organism>
<name>A0A7X5ZTM5_9SPHN</name>
<accession>A0A7X5ZTM5</accession>
<dbReference type="PANTHER" id="PTHR44591:SF3">
    <property type="entry name" value="RESPONSE REGULATORY DOMAIN-CONTAINING PROTEIN"/>
    <property type="match status" value="1"/>
</dbReference>
<dbReference type="EMBL" id="JAASQV010000001">
    <property type="protein sequence ID" value="NIJ63176.1"/>
    <property type="molecule type" value="Genomic_DNA"/>
</dbReference>
<evidence type="ECO:0000256" key="1">
    <source>
        <dbReference type="ARBA" id="ARBA00022553"/>
    </source>
</evidence>